<protein>
    <submittedName>
        <fullName evidence="1">Uncharacterized protein</fullName>
    </submittedName>
</protein>
<dbReference type="EMBL" id="JPKZ01001692">
    <property type="protein sequence ID" value="KHN80705.1"/>
    <property type="molecule type" value="Genomic_DNA"/>
</dbReference>
<accession>A0A0B2VI55</accession>
<name>A0A0B2VI55_TOXCA</name>
<evidence type="ECO:0000313" key="1">
    <source>
        <dbReference type="EMBL" id="KHN80705.1"/>
    </source>
</evidence>
<comment type="caution">
    <text evidence="1">The sequence shown here is derived from an EMBL/GenBank/DDBJ whole genome shotgun (WGS) entry which is preliminary data.</text>
</comment>
<evidence type="ECO:0000313" key="2">
    <source>
        <dbReference type="Proteomes" id="UP000031036"/>
    </source>
</evidence>
<proteinExistence type="predicted"/>
<keyword evidence="2" id="KW-1185">Reference proteome</keyword>
<reference evidence="1 2" key="1">
    <citation type="submission" date="2014-11" db="EMBL/GenBank/DDBJ databases">
        <title>Genetic blueprint of the zoonotic pathogen Toxocara canis.</title>
        <authorList>
            <person name="Zhu X.-Q."/>
            <person name="Korhonen P.K."/>
            <person name="Cai H."/>
            <person name="Young N.D."/>
            <person name="Nejsum P."/>
            <person name="von Samson-Himmelstjerna G."/>
            <person name="Boag P.R."/>
            <person name="Tan P."/>
            <person name="Li Q."/>
            <person name="Min J."/>
            <person name="Yang Y."/>
            <person name="Wang X."/>
            <person name="Fang X."/>
            <person name="Hall R.S."/>
            <person name="Hofmann A."/>
            <person name="Sternberg P.W."/>
            <person name="Jex A.R."/>
            <person name="Gasser R.B."/>
        </authorList>
    </citation>
    <scope>NUCLEOTIDE SEQUENCE [LARGE SCALE GENOMIC DNA]</scope>
    <source>
        <strain evidence="1">PN_DK_2014</strain>
    </source>
</reference>
<gene>
    <name evidence="1" type="ORF">Tcan_06316</name>
</gene>
<organism evidence="1 2">
    <name type="scientific">Toxocara canis</name>
    <name type="common">Canine roundworm</name>
    <dbReference type="NCBI Taxonomy" id="6265"/>
    <lineage>
        <taxon>Eukaryota</taxon>
        <taxon>Metazoa</taxon>
        <taxon>Ecdysozoa</taxon>
        <taxon>Nematoda</taxon>
        <taxon>Chromadorea</taxon>
        <taxon>Rhabditida</taxon>
        <taxon>Spirurina</taxon>
        <taxon>Ascaridomorpha</taxon>
        <taxon>Ascaridoidea</taxon>
        <taxon>Toxocaridae</taxon>
        <taxon>Toxocara</taxon>
    </lineage>
</organism>
<dbReference type="Proteomes" id="UP000031036">
    <property type="component" value="Unassembled WGS sequence"/>
</dbReference>
<sequence>MAYRGNTGNGSKAALVHHGQLAPMGGDGSGQRQFYHIFCHRLGEATCPAEPWLIEATLEMARKRLLFITGSWRQWVVMGQASDNFIISFVTASERRHARLSHGLSRQHWKWLESGSCSSRAAGANGW</sequence>
<dbReference type="AlphaFoldDB" id="A0A0B2VI55"/>